<organism evidence="8 9">
    <name type="scientific">Coemansia erecta</name>
    <dbReference type="NCBI Taxonomy" id="147472"/>
    <lineage>
        <taxon>Eukaryota</taxon>
        <taxon>Fungi</taxon>
        <taxon>Fungi incertae sedis</taxon>
        <taxon>Zoopagomycota</taxon>
        <taxon>Kickxellomycotina</taxon>
        <taxon>Kickxellomycetes</taxon>
        <taxon>Kickxellales</taxon>
        <taxon>Kickxellaceae</taxon>
        <taxon>Coemansia</taxon>
    </lineage>
</organism>
<feature type="region of interest" description="Disordered" evidence="6">
    <location>
        <begin position="691"/>
        <end position="737"/>
    </location>
</feature>
<dbReference type="GO" id="GO:0004674">
    <property type="term" value="F:protein serine/threonine kinase activity"/>
    <property type="evidence" value="ECO:0007669"/>
    <property type="project" value="UniProtKB-KW"/>
</dbReference>
<dbReference type="AlphaFoldDB" id="A0A9W8CSU4"/>
<keyword evidence="1" id="KW-0723">Serine/threonine-protein kinase</keyword>
<evidence type="ECO:0000256" key="6">
    <source>
        <dbReference type="SAM" id="MobiDB-lite"/>
    </source>
</evidence>
<dbReference type="Gene3D" id="1.10.510.10">
    <property type="entry name" value="Transferase(Phosphotransferase) domain 1"/>
    <property type="match status" value="2"/>
</dbReference>
<feature type="compositionally biased region" description="Low complexity" evidence="6">
    <location>
        <begin position="717"/>
        <end position="731"/>
    </location>
</feature>
<feature type="compositionally biased region" description="Low complexity" evidence="6">
    <location>
        <begin position="7"/>
        <end position="17"/>
    </location>
</feature>
<evidence type="ECO:0000256" key="4">
    <source>
        <dbReference type="ARBA" id="ARBA00022777"/>
    </source>
</evidence>
<gene>
    <name evidence="8" type="ORF">LPJ53_000794</name>
</gene>
<protein>
    <recommendedName>
        <fullName evidence="7">Protein kinase domain-containing protein</fullName>
    </recommendedName>
</protein>
<dbReference type="OrthoDB" id="4062651at2759"/>
<dbReference type="PROSITE" id="PS50011">
    <property type="entry name" value="PROTEIN_KINASE_DOM"/>
    <property type="match status" value="1"/>
</dbReference>
<dbReference type="GO" id="GO:0005524">
    <property type="term" value="F:ATP binding"/>
    <property type="evidence" value="ECO:0007669"/>
    <property type="project" value="UniProtKB-KW"/>
</dbReference>
<feature type="compositionally biased region" description="Basic and acidic residues" evidence="6">
    <location>
        <begin position="115"/>
        <end position="131"/>
    </location>
</feature>
<evidence type="ECO:0000313" key="8">
    <source>
        <dbReference type="EMBL" id="KAJ1725005.1"/>
    </source>
</evidence>
<comment type="caution">
    <text evidence="8">The sequence shown here is derived from an EMBL/GenBank/DDBJ whole genome shotgun (WGS) entry which is preliminary data.</text>
</comment>
<feature type="compositionally biased region" description="Polar residues" evidence="6">
    <location>
        <begin position="28"/>
        <end position="40"/>
    </location>
</feature>
<sequence>MQSPQQTQGTDASTGADTDTDIDPMTQAEDSCASSSTRVAQQRPCRRHRRNSDAFIDNKMLAMHHTSFDEDDENDGNNSDDERSSIASDCSRNSADCRALSRAPTHQHGMVSDTEDARRIPSRLRGTDHHMASSHAAGRTSESPGNRKLHQQRFQQSARRLRAAATVHRHSSMKASVSRALQETIRGNSQEEPMSSVKALRIFNTLFPTAAAAPHDSSDETETSEHDPSCKQCVSEALVAAHRAAAGGIQHGDAAHSELRMNLGAGRNAVYVAPCERHLECPLEKKGKYLIHTNKPKIMTDLSKVDFGICVDGWRRVVFKTVNDPALAQRELGFHRRVTESQPGHVLRLLDAFEDNSAKHVMVFPRMCSAELFGRDLSVVAVQVRQLFTALEELHKLGIAHLDITPTNLMADPNDKAHIEVIDLGLACDLGSDGVLPSRGTCGFVAPEVLHGGARDLRADVYSAGVVLGMMLQRFLPTVSLRLLGGPLVRSDTTDAIVAELDNLLDAYGYVPAAAEYVERNAPKSSASSVARDQCTRTQPARCSRSYVDDDAAAFAAAYVGCSSIYGGYGASDDDDELTSAPRSVSPGAHLLNGTGSPSNGHSAVRYMVSSGVAHSIQRPGRVPTAVLHAADLLRWALQADPQRRPTAVQALHHPFLASVDVPKRVPRRWISNAQIQQQQQRPDSGFLCAGDAVQQLPTPPPMARGHSAAVPGSGDGDSSNSSSIGGNSSSMMASDRTSPLHMMLATPPPTISAGLSGLTQSPTLTYSAVAGSLFKDTALADVAQWEGEMYNRLAPASSHGDSRHMDVVSKAYSMDYTGSDTDCLASFYAPSSYGDDLTSYFY</sequence>
<feature type="region of interest" description="Disordered" evidence="6">
    <location>
        <begin position="576"/>
        <end position="597"/>
    </location>
</feature>
<dbReference type="InterPro" id="IPR050205">
    <property type="entry name" value="CDPK_Ser/Thr_kinases"/>
</dbReference>
<name>A0A9W8CSU4_9FUNG</name>
<feature type="compositionally biased region" description="Acidic residues" evidence="6">
    <location>
        <begin position="69"/>
        <end position="79"/>
    </location>
</feature>
<keyword evidence="3" id="KW-0547">Nucleotide-binding</keyword>
<dbReference type="PANTHER" id="PTHR24349">
    <property type="entry name" value="SERINE/THREONINE-PROTEIN KINASE"/>
    <property type="match status" value="1"/>
</dbReference>
<keyword evidence="4" id="KW-0418">Kinase</keyword>
<dbReference type="Pfam" id="PF00069">
    <property type="entry name" value="Pkinase"/>
    <property type="match status" value="1"/>
</dbReference>
<dbReference type="InterPro" id="IPR000719">
    <property type="entry name" value="Prot_kinase_dom"/>
</dbReference>
<evidence type="ECO:0000256" key="5">
    <source>
        <dbReference type="ARBA" id="ARBA00022840"/>
    </source>
</evidence>
<keyword evidence="2" id="KW-0808">Transferase</keyword>
<evidence type="ECO:0000256" key="2">
    <source>
        <dbReference type="ARBA" id="ARBA00022679"/>
    </source>
</evidence>
<dbReference type="SMART" id="SM00220">
    <property type="entry name" value="S_TKc"/>
    <property type="match status" value="1"/>
</dbReference>
<feature type="domain" description="Protein kinase" evidence="7">
    <location>
        <begin position="257"/>
        <end position="657"/>
    </location>
</feature>
<feature type="region of interest" description="Disordered" evidence="6">
    <location>
        <begin position="1"/>
        <end position="161"/>
    </location>
</feature>
<evidence type="ECO:0000256" key="3">
    <source>
        <dbReference type="ARBA" id="ARBA00022741"/>
    </source>
</evidence>
<keyword evidence="5" id="KW-0067">ATP-binding</keyword>
<dbReference type="Proteomes" id="UP001149813">
    <property type="component" value="Unassembled WGS sequence"/>
</dbReference>
<accession>A0A9W8CSU4</accession>
<keyword evidence="9" id="KW-1185">Reference proteome</keyword>
<evidence type="ECO:0000256" key="1">
    <source>
        <dbReference type="ARBA" id="ARBA00022527"/>
    </source>
</evidence>
<evidence type="ECO:0000259" key="7">
    <source>
        <dbReference type="PROSITE" id="PS50011"/>
    </source>
</evidence>
<proteinExistence type="predicted"/>
<dbReference type="InterPro" id="IPR011009">
    <property type="entry name" value="Kinase-like_dom_sf"/>
</dbReference>
<reference evidence="8" key="1">
    <citation type="submission" date="2022-07" db="EMBL/GenBank/DDBJ databases">
        <title>Phylogenomic reconstructions and comparative analyses of Kickxellomycotina fungi.</title>
        <authorList>
            <person name="Reynolds N.K."/>
            <person name="Stajich J.E."/>
            <person name="Barry K."/>
            <person name="Grigoriev I.V."/>
            <person name="Crous P."/>
            <person name="Smith M.E."/>
        </authorList>
    </citation>
    <scope>NUCLEOTIDE SEQUENCE</scope>
    <source>
        <strain evidence="8">NBRC 32514</strain>
    </source>
</reference>
<dbReference type="SUPFAM" id="SSF56112">
    <property type="entry name" value="Protein kinase-like (PK-like)"/>
    <property type="match status" value="1"/>
</dbReference>
<evidence type="ECO:0000313" key="9">
    <source>
        <dbReference type="Proteomes" id="UP001149813"/>
    </source>
</evidence>
<dbReference type="EMBL" id="JANBOJ010000015">
    <property type="protein sequence ID" value="KAJ1725005.1"/>
    <property type="molecule type" value="Genomic_DNA"/>
</dbReference>